<evidence type="ECO:0000313" key="4">
    <source>
        <dbReference type="Proteomes" id="UP000014155"/>
    </source>
</evidence>
<evidence type="ECO:0000256" key="1">
    <source>
        <dbReference type="SAM" id="MobiDB-lite"/>
    </source>
</evidence>
<feature type="signal peptide" evidence="2">
    <location>
        <begin position="1"/>
        <end position="29"/>
    </location>
</feature>
<dbReference type="PANTHER" id="PTHR43649">
    <property type="entry name" value="ARABINOSE-BINDING PROTEIN-RELATED"/>
    <property type="match status" value="1"/>
</dbReference>
<dbReference type="Proteomes" id="UP000014155">
    <property type="component" value="Unassembled WGS sequence"/>
</dbReference>
<gene>
    <name evidence="3" type="ORF">CTER_0576</name>
</gene>
<dbReference type="InterPro" id="IPR006059">
    <property type="entry name" value="SBP"/>
</dbReference>
<dbReference type="Pfam" id="PF01547">
    <property type="entry name" value="SBP_bac_1"/>
    <property type="match status" value="1"/>
</dbReference>
<dbReference type="STRING" id="1195236.CTER_0576"/>
<evidence type="ECO:0000313" key="3">
    <source>
        <dbReference type="EMBL" id="EMS73414.1"/>
    </source>
</evidence>
<name>S0FW73_RUMCE</name>
<organism evidence="3 4">
    <name type="scientific">Ruminiclostridium cellobioparum subsp. termitidis CT1112</name>
    <dbReference type="NCBI Taxonomy" id="1195236"/>
    <lineage>
        <taxon>Bacteria</taxon>
        <taxon>Bacillati</taxon>
        <taxon>Bacillota</taxon>
        <taxon>Clostridia</taxon>
        <taxon>Eubacteriales</taxon>
        <taxon>Oscillospiraceae</taxon>
        <taxon>Ruminiclostridium</taxon>
    </lineage>
</organism>
<dbReference type="InterPro" id="IPR050490">
    <property type="entry name" value="Bact_solute-bd_prot1"/>
</dbReference>
<sequence length="448" mass="48281">MKRNMQRLASLAVAAGLVLGMAACGSGQSASNDSSKATNTSNTTNTAVNSTESSGGKSKISFWTFHTNAEKEFMASLPEKYKAVNPNVEVTYENFPESDYMGTKLTTAFAANAGPDVFVMSPGDFLKYANSGVAKDLTSYFTDEMKQDFLPSAIDAVTVDGKIVAIPFEIELLGLYYNKDMFKAAGLEAPKTWDELINATKKLKKGDIASLIVEPSKGYYQNFTWYPFLWQTGANVIDSGTKTATFEGEGVEKSLKLWGDLIKAGAPSKLSIPLTNEIALLGSGKAAMQVCGTWAVASLENNYQDTNIGLVPLPVPEGGKAATAAGGWKLMVNGKSENSDAAAKFAMWAFAEDTSIPLEWCTKVKFAYSPRKSVIEAGKDIYTKGLREVFTNQIYDSAVGEPRYPSEIVNAVGDALQNVMFNNGDPKSEAKKANDKIADFLKTYNGAM</sequence>
<dbReference type="PANTHER" id="PTHR43649:SF12">
    <property type="entry name" value="DIACETYLCHITOBIOSE BINDING PROTEIN DASA"/>
    <property type="match status" value="1"/>
</dbReference>
<dbReference type="RefSeq" id="WP_004623910.1">
    <property type="nucleotide sequence ID" value="NZ_AORV01000020.1"/>
</dbReference>
<reference evidence="3 4" key="1">
    <citation type="journal article" date="2013" name="Genome Announc.">
        <title>Draft Genome Sequence of the Cellulolytic, Mesophilic, Anaerobic Bacterium Clostridium termitidis Strain CT1112 (DSM 5398).</title>
        <authorList>
            <person name="Lal S."/>
            <person name="Ramachandran U."/>
            <person name="Zhang X."/>
            <person name="Munir R."/>
            <person name="Sparling R."/>
            <person name="Levin D.B."/>
        </authorList>
    </citation>
    <scope>NUCLEOTIDE SEQUENCE [LARGE SCALE GENOMIC DNA]</scope>
    <source>
        <strain evidence="3 4">CT1112</strain>
    </source>
</reference>
<dbReference type="Gene3D" id="3.40.190.10">
    <property type="entry name" value="Periplasmic binding protein-like II"/>
    <property type="match status" value="1"/>
</dbReference>
<dbReference type="eggNOG" id="COG1653">
    <property type="taxonomic scope" value="Bacteria"/>
</dbReference>
<feature type="chain" id="PRO_5039090173" evidence="2">
    <location>
        <begin position="30"/>
        <end position="448"/>
    </location>
</feature>
<feature type="region of interest" description="Disordered" evidence="1">
    <location>
        <begin position="28"/>
        <end position="57"/>
    </location>
</feature>
<comment type="caution">
    <text evidence="3">The sequence shown here is derived from an EMBL/GenBank/DDBJ whole genome shotgun (WGS) entry which is preliminary data.</text>
</comment>
<dbReference type="CDD" id="cd13585">
    <property type="entry name" value="PBP2_TMBP_like"/>
    <property type="match status" value="1"/>
</dbReference>
<keyword evidence="4" id="KW-1185">Reference proteome</keyword>
<dbReference type="PROSITE" id="PS51257">
    <property type="entry name" value="PROKAR_LIPOPROTEIN"/>
    <property type="match status" value="1"/>
</dbReference>
<keyword evidence="3" id="KW-0762">Sugar transport</keyword>
<evidence type="ECO:0000256" key="2">
    <source>
        <dbReference type="SAM" id="SignalP"/>
    </source>
</evidence>
<dbReference type="AlphaFoldDB" id="S0FW73"/>
<dbReference type="PATRIC" id="fig|1195236.3.peg.898"/>
<feature type="compositionally biased region" description="Low complexity" evidence="1">
    <location>
        <begin position="28"/>
        <end position="54"/>
    </location>
</feature>
<keyword evidence="2" id="KW-0732">Signal</keyword>
<protein>
    <submittedName>
        <fullName evidence="3">ABC-type sugar transport system, periplasmic component</fullName>
    </submittedName>
</protein>
<dbReference type="EMBL" id="AORV01000020">
    <property type="protein sequence ID" value="EMS73414.1"/>
    <property type="molecule type" value="Genomic_DNA"/>
</dbReference>
<proteinExistence type="predicted"/>
<dbReference type="SUPFAM" id="SSF53850">
    <property type="entry name" value="Periplasmic binding protein-like II"/>
    <property type="match status" value="1"/>
</dbReference>
<accession>S0FW73</accession>
<keyword evidence="3" id="KW-0813">Transport</keyword>